<keyword evidence="3" id="KW-0732">Signal</keyword>
<sequence>MRGKRRVLAALAVCLVVAGSAAPATSAEDEELNPWVSAAVQVSVNPDPARGHSTPLITRNPKTGMLIIADCEARTKRTVDVYRSADDGRSWAPGGDPMTKPWTDSCGNPDSNINHTLAYDKNGVLYLAFVGSDPRFATIDRPNRPVHIWLSKSTDDGLTFETVRVYEAPEAAEADRGLKRNYRPWVAVDPNDPRFVYISWMQFHTNDDVPSGNKALIAASSDGGRTFGKPFSLREGDPQGSYEGRPAVDGNGVVHVTFAGRGRTVPNPDPAAPPPLPPVRTVLYRSSGDHGQTWSDPKQIEEGNAPFSHNRKWGLRADPNSNNLYAVWYGHPNPRAALPADDRDIYLRVSRDSGRTWEDRVVVNDDADMPNVHHMHPNLSVAPNGRLDIVWMDSRNSPIAPGTVTSPGVTYVGHQDVYYTYSLDGGRTFAENIKITDRIIDRRSGIWQGNADIHGPTGIFSTDETVYFTWQDSRNGTHTGSADDTYFASLRMHGPLLTAGQEKEDSGVPRPVLIGAGLAVGMGLAMLVVFAASRRSRTA</sequence>
<feature type="transmembrane region" description="Helical" evidence="2">
    <location>
        <begin position="512"/>
        <end position="532"/>
    </location>
</feature>
<keyword evidence="2" id="KW-0812">Transmembrane</keyword>
<dbReference type="Gene3D" id="2.120.10.10">
    <property type="match status" value="3"/>
</dbReference>
<dbReference type="EMBL" id="CADCTB010000091">
    <property type="protein sequence ID" value="CAA9234687.1"/>
    <property type="molecule type" value="Genomic_DNA"/>
</dbReference>
<evidence type="ECO:0000256" key="2">
    <source>
        <dbReference type="SAM" id="Phobius"/>
    </source>
</evidence>
<feature type="chain" id="PRO_5026719462" evidence="3">
    <location>
        <begin position="27"/>
        <end position="539"/>
    </location>
</feature>
<dbReference type="InterPro" id="IPR036278">
    <property type="entry name" value="Sialidase_sf"/>
</dbReference>
<name>A0A6J4HUZ5_9ACTN</name>
<accession>A0A6J4HUZ5</accession>
<gene>
    <name evidence="4" type="ORF">AVDCRST_MAG10-1350</name>
</gene>
<reference evidence="4" key="1">
    <citation type="submission" date="2020-02" db="EMBL/GenBank/DDBJ databases">
        <authorList>
            <person name="Meier V. D."/>
        </authorList>
    </citation>
    <scope>NUCLEOTIDE SEQUENCE</scope>
    <source>
        <strain evidence="4">AVDCRST_MAG10</strain>
    </source>
</reference>
<feature type="region of interest" description="Disordered" evidence="1">
    <location>
        <begin position="287"/>
        <end position="306"/>
    </location>
</feature>
<evidence type="ECO:0000313" key="4">
    <source>
        <dbReference type="EMBL" id="CAA9234687.1"/>
    </source>
</evidence>
<keyword evidence="2" id="KW-1133">Transmembrane helix</keyword>
<feature type="signal peptide" evidence="3">
    <location>
        <begin position="1"/>
        <end position="26"/>
    </location>
</feature>
<dbReference type="CDD" id="cd15482">
    <property type="entry name" value="Sialidase_non-viral"/>
    <property type="match status" value="1"/>
</dbReference>
<protein>
    <submittedName>
        <fullName evidence="4">GH33 / GH93</fullName>
    </submittedName>
</protein>
<dbReference type="SUPFAM" id="SSF50939">
    <property type="entry name" value="Sialidases"/>
    <property type="match status" value="2"/>
</dbReference>
<proteinExistence type="predicted"/>
<evidence type="ECO:0000256" key="1">
    <source>
        <dbReference type="SAM" id="MobiDB-lite"/>
    </source>
</evidence>
<dbReference type="AlphaFoldDB" id="A0A6J4HUZ5"/>
<evidence type="ECO:0000256" key="3">
    <source>
        <dbReference type="SAM" id="SignalP"/>
    </source>
</evidence>
<organism evidence="4">
    <name type="scientific">uncultured Acidimicrobiales bacterium</name>
    <dbReference type="NCBI Taxonomy" id="310071"/>
    <lineage>
        <taxon>Bacteria</taxon>
        <taxon>Bacillati</taxon>
        <taxon>Actinomycetota</taxon>
        <taxon>Acidimicrobiia</taxon>
        <taxon>Acidimicrobiales</taxon>
        <taxon>environmental samples</taxon>
    </lineage>
</organism>
<keyword evidence="2" id="KW-0472">Membrane</keyword>